<dbReference type="RefSeq" id="WP_343184344.1">
    <property type="nucleotide sequence ID" value="NZ_JBCITM010000001.1"/>
</dbReference>
<evidence type="ECO:0008006" key="4">
    <source>
        <dbReference type="Google" id="ProtNLM"/>
    </source>
</evidence>
<feature type="transmembrane region" description="Helical" evidence="1">
    <location>
        <begin position="45"/>
        <end position="65"/>
    </location>
</feature>
<organism evidence="2 3">
    <name type="scientific">Anoxynatronum sibiricum</name>
    <dbReference type="NCBI Taxonomy" id="210623"/>
    <lineage>
        <taxon>Bacteria</taxon>
        <taxon>Bacillati</taxon>
        <taxon>Bacillota</taxon>
        <taxon>Clostridia</taxon>
        <taxon>Eubacteriales</taxon>
        <taxon>Clostridiaceae</taxon>
        <taxon>Anoxynatronum</taxon>
    </lineage>
</organism>
<protein>
    <recommendedName>
        <fullName evidence="4">DUF3311 domain-containing protein</fullName>
    </recommendedName>
</protein>
<keyword evidence="1" id="KW-0472">Membrane</keyword>
<keyword evidence="3" id="KW-1185">Reference proteome</keyword>
<keyword evidence="1" id="KW-1133">Transmembrane helix</keyword>
<proteinExistence type="predicted"/>
<evidence type="ECO:0000256" key="1">
    <source>
        <dbReference type="SAM" id="Phobius"/>
    </source>
</evidence>
<reference evidence="2 3" key="1">
    <citation type="submission" date="2024-04" db="EMBL/GenBank/DDBJ databases">
        <title>Genome sequencing and metabolic network reconstruction of aminoacids and betaine degradation by Anoxynatronum sibiricum.</title>
        <authorList>
            <person name="Detkova E.N."/>
            <person name="Boltjanskaja Y.V."/>
            <person name="Mardanov A.V."/>
            <person name="Kevbrin V."/>
        </authorList>
    </citation>
    <scope>NUCLEOTIDE SEQUENCE [LARGE SCALE GENOMIC DNA]</scope>
    <source>
        <strain evidence="2 3">Z-7981</strain>
    </source>
</reference>
<evidence type="ECO:0000313" key="2">
    <source>
        <dbReference type="EMBL" id="MEN1758960.1"/>
    </source>
</evidence>
<feature type="transmembrane region" description="Helical" evidence="1">
    <location>
        <begin position="12"/>
        <end position="33"/>
    </location>
</feature>
<sequence>MGRRKTGTKSGKILWGLIILGIAAIEFPGILFINRIEPSFLGMPFLYGFVLLVWAYLCVVLWIAYRINWGK</sequence>
<comment type="caution">
    <text evidence="2">The sequence shown here is derived from an EMBL/GenBank/DDBJ whole genome shotgun (WGS) entry which is preliminary data.</text>
</comment>
<accession>A0ABU9VP72</accession>
<dbReference type="Proteomes" id="UP001407405">
    <property type="component" value="Unassembled WGS sequence"/>
</dbReference>
<evidence type="ECO:0000313" key="3">
    <source>
        <dbReference type="Proteomes" id="UP001407405"/>
    </source>
</evidence>
<gene>
    <name evidence="2" type="ORF">AAIG11_00615</name>
</gene>
<dbReference type="EMBL" id="JBCITM010000001">
    <property type="protein sequence ID" value="MEN1758960.1"/>
    <property type="molecule type" value="Genomic_DNA"/>
</dbReference>
<keyword evidence="1" id="KW-0812">Transmembrane</keyword>
<name>A0ABU9VP72_9CLOT</name>